<dbReference type="AlphaFoldDB" id="A0A4P6JLK3"/>
<accession>A0A4P6JLK3</accession>
<dbReference type="OrthoDB" id="173733at2"/>
<proteinExistence type="predicted"/>
<protein>
    <submittedName>
        <fullName evidence="1">Uncharacterized protein</fullName>
    </submittedName>
</protein>
<dbReference type="RefSeq" id="WP_129886549.1">
    <property type="nucleotide sequence ID" value="NZ_CP035758.1"/>
</dbReference>
<reference evidence="1 2" key="1">
    <citation type="submission" date="2019-01" db="EMBL/GenBank/DDBJ databases">
        <title>Ktedonosporobacter rubrisoli SCAWS-G2.</title>
        <authorList>
            <person name="Huang Y."/>
            <person name="Yan B."/>
        </authorList>
    </citation>
    <scope>NUCLEOTIDE SEQUENCE [LARGE SCALE GENOMIC DNA]</scope>
    <source>
        <strain evidence="1 2">SCAWS-G2</strain>
    </source>
</reference>
<dbReference type="EMBL" id="CP035758">
    <property type="protein sequence ID" value="QBD75953.1"/>
    <property type="molecule type" value="Genomic_DNA"/>
</dbReference>
<sequence>MLQMQKHKLYIGEYGPIIVGESGLTYGALIRFTRKLNDFSAEYVGELYGKVAGEEPVTGRHIQRMEINDSFFPKDPKRRWVLAQLLNVPVELMALVSLETLPPVEAHSSLAVAEPTSQLDREEYQATLQHYWLHGDTVPTIQLVRDTKARVEKLQDCAFYASSAQRPSYIRLLCSYQILLGDIANEQQCYAAAQKYLTSAARLAAEKGCNDLYSIALYRREAFLNDLGKWPEAFSDSERLKKVREHFSPQLEGKILALSGEVEARVARTPAELAMALHGLDKAYKLVGQPQQEEDFMFFVAFSEERYLLDRAAAHIASPVASLRSPQQAQELLDRVVQLRQKQMPVTKASLYKQAFSDLLQARIYANQGYWPIAASTAENVLTSLSKLHSSVHVCEVLSLAREIKQRYNGPEVSRLEWALLQVERPYLFN</sequence>
<organism evidence="1 2">
    <name type="scientific">Ktedonosporobacter rubrisoli</name>
    <dbReference type="NCBI Taxonomy" id="2509675"/>
    <lineage>
        <taxon>Bacteria</taxon>
        <taxon>Bacillati</taxon>
        <taxon>Chloroflexota</taxon>
        <taxon>Ktedonobacteria</taxon>
        <taxon>Ktedonobacterales</taxon>
        <taxon>Ktedonosporobacteraceae</taxon>
        <taxon>Ktedonosporobacter</taxon>
    </lineage>
</organism>
<dbReference type="Proteomes" id="UP000290365">
    <property type="component" value="Chromosome"/>
</dbReference>
<keyword evidence="2" id="KW-1185">Reference proteome</keyword>
<gene>
    <name evidence="1" type="ORF">EPA93_08005</name>
</gene>
<evidence type="ECO:0000313" key="2">
    <source>
        <dbReference type="Proteomes" id="UP000290365"/>
    </source>
</evidence>
<dbReference type="KEGG" id="kbs:EPA93_08005"/>
<name>A0A4P6JLK3_KTERU</name>
<evidence type="ECO:0000313" key="1">
    <source>
        <dbReference type="EMBL" id="QBD75953.1"/>
    </source>
</evidence>